<gene>
    <name evidence="2" type="ordered locus">FsymDg_0330</name>
</gene>
<dbReference type="AlphaFoldDB" id="F8B4F7"/>
<dbReference type="Proteomes" id="UP000001549">
    <property type="component" value="Chromosome"/>
</dbReference>
<organism evidence="2 3">
    <name type="scientific">Candidatus Protofrankia datiscae</name>
    <dbReference type="NCBI Taxonomy" id="2716812"/>
    <lineage>
        <taxon>Bacteria</taxon>
        <taxon>Bacillati</taxon>
        <taxon>Actinomycetota</taxon>
        <taxon>Actinomycetes</taxon>
        <taxon>Frankiales</taxon>
        <taxon>Frankiaceae</taxon>
        <taxon>Protofrankia</taxon>
    </lineage>
</organism>
<dbReference type="HOGENOM" id="CLU_140176_14_2_11"/>
<dbReference type="EMBL" id="CP002801">
    <property type="protein sequence ID" value="AEH07898.1"/>
    <property type="molecule type" value="Genomic_DNA"/>
</dbReference>
<name>F8B4F7_9ACTN</name>
<dbReference type="KEGG" id="fsy:FsymDg_0330"/>
<evidence type="ECO:0000259" key="1">
    <source>
        <dbReference type="Pfam" id="PF12728"/>
    </source>
</evidence>
<dbReference type="STRING" id="656024.FsymDg_0330"/>
<reference evidence="2 3" key="1">
    <citation type="submission" date="2011-05" db="EMBL/GenBank/DDBJ databases">
        <title>Complete sequence of chromosome of Frankia symbiont of Datisca glomerata.</title>
        <authorList>
            <consortium name="US DOE Joint Genome Institute"/>
            <person name="Lucas S."/>
            <person name="Han J."/>
            <person name="Lapidus A."/>
            <person name="Cheng J.-F."/>
            <person name="Goodwin L."/>
            <person name="Pitluck S."/>
            <person name="Peters L."/>
            <person name="Mikhailova N."/>
            <person name="Chertkov O."/>
            <person name="Teshima H."/>
            <person name="Han C."/>
            <person name="Tapia R."/>
            <person name="Land M."/>
            <person name="Hauser L."/>
            <person name="Kyrpides N."/>
            <person name="Ivanova N."/>
            <person name="Pagani I."/>
            <person name="Berry A."/>
            <person name="Pawlowski K."/>
            <person name="Persson T."/>
            <person name="Vanden Heuvel B."/>
            <person name="Benson D."/>
            <person name="Woyke T."/>
        </authorList>
    </citation>
    <scope>NUCLEOTIDE SEQUENCE [LARGE SCALE GENOMIC DNA]</scope>
    <source>
        <strain evidence="3">4085684</strain>
    </source>
</reference>
<dbReference type="Pfam" id="PF12728">
    <property type="entry name" value="HTH_17"/>
    <property type="match status" value="1"/>
</dbReference>
<accession>F8B4F7</accession>
<feature type="domain" description="Helix-turn-helix" evidence="1">
    <location>
        <begin position="20"/>
        <end position="68"/>
    </location>
</feature>
<evidence type="ECO:0000313" key="2">
    <source>
        <dbReference type="EMBL" id="AEH07898.1"/>
    </source>
</evidence>
<dbReference type="InterPro" id="IPR041657">
    <property type="entry name" value="HTH_17"/>
</dbReference>
<sequence length="74" mass="8781">MRNRIRIHEERRGMHSVQDLLTVADVMERLSVSKWTVYRLIKEREIVGVLVRGCRRVTVESLIAYQNRIMEDAV</sequence>
<protein>
    <recommendedName>
        <fullName evidence="1">Helix-turn-helix domain-containing protein</fullName>
    </recommendedName>
</protein>
<proteinExistence type="predicted"/>
<evidence type="ECO:0000313" key="3">
    <source>
        <dbReference type="Proteomes" id="UP000001549"/>
    </source>
</evidence>
<keyword evidence="3" id="KW-1185">Reference proteome</keyword>